<dbReference type="RefSeq" id="WP_284280490.1">
    <property type="nucleotide sequence ID" value="NZ_BSOJ01000010.1"/>
</dbReference>
<evidence type="ECO:0000313" key="2">
    <source>
        <dbReference type="Proteomes" id="UP001156664"/>
    </source>
</evidence>
<protein>
    <submittedName>
        <fullName evidence="1">Uncharacterized protein</fullName>
    </submittedName>
</protein>
<name>A0ABQ5YUA2_9BURK</name>
<proteinExistence type="predicted"/>
<comment type="caution">
    <text evidence="1">The sequence shown here is derived from an EMBL/GenBank/DDBJ whole genome shotgun (WGS) entry which is preliminary data.</text>
</comment>
<evidence type="ECO:0000313" key="1">
    <source>
        <dbReference type="EMBL" id="GLR26027.1"/>
    </source>
</evidence>
<dbReference type="EMBL" id="BSOJ01000010">
    <property type="protein sequence ID" value="GLR26027.1"/>
    <property type="molecule type" value="Genomic_DNA"/>
</dbReference>
<organism evidence="1 2">
    <name type="scientific">Limnobacter litoralis</name>
    <dbReference type="NCBI Taxonomy" id="481366"/>
    <lineage>
        <taxon>Bacteria</taxon>
        <taxon>Pseudomonadati</taxon>
        <taxon>Pseudomonadota</taxon>
        <taxon>Betaproteobacteria</taxon>
        <taxon>Burkholderiales</taxon>
        <taxon>Burkholderiaceae</taxon>
        <taxon>Limnobacter</taxon>
    </lineage>
</organism>
<sequence length="133" mass="14821">MHSQLSQHAYFDWLESVEDGSLTLQAERFLFVVPGEIVPSFTTLFTPDLINIAVGSLNVDLSNPSETHWQALADRVATIVRNEDCYGVSEPIQIQRIQSELQTLEDWLRKQANLTRLSVEVGHVDAGVVKSAA</sequence>
<dbReference type="Proteomes" id="UP001156664">
    <property type="component" value="Unassembled WGS sequence"/>
</dbReference>
<reference evidence="2" key="1">
    <citation type="journal article" date="2019" name="Int. J. Syst. Evol. Microbiol.">
        <title>The Global Catalogue of Microorganisms (GCM) 10K type strain sequencing project: providing services to taxonomists for standard genome sequencing and annotation.</title>
        <authorList>
            <consortium name="The Broad Institute Genomics Platform"/>
            <consortium name="The Broad Institute Genome Sequencing Center for Infectious Disease"/>
            <person name="Wu L."/>
            <person name="Ma J."/>
        </authorList>
    </citation>
    <scope>NUCLEOTIDE SEQUENCE [LARGE SCALE GENOMIC DNA]</scope>
    <source>
        <strain evidence="2">NBRC 105857</strain>
    </source>
</reference>
<accession>A0ABQ5YUA2</accession>
<gene>
    <name evidence="1" type="ORF">GCM10007875_11150</name>
</gene>
<keyword evidence="2" id="KW-1185">Reference proteome</keyword>